<evidence type="ECO:0000256" key="1">
    <source>
        <dbReference type="SAM" id="SignalP"/>
    </source>
</evidence>
<dbReference type="PANTHER" id="PTHR43798:SF33">
    <property type="entry name" value="HYDROLASE, PUTATIVE (AFU_ORTHOLOGUE AFUA_2G14860)-RELATED"/>
    <property type="match status" value="1"/>
</dbReference>
<organism evidence="3 4">
    <name type="scientific">Nitrincola iocasae</name>
    <dbReference type="NCBI Taxonomy" id="2614693"/>
    <lineage>
        <taxon>Bacteria</taxon>
        <taxon>Pseudomonadati</taxon>
        <taxon>Pseudomonadota</taxon>
        <taxon>Gammaproteobacteria</taxon>
        <taxon>Oceanospirillales</taxon>
        <taxon>Oceanospirillaceae</taxon>
        <taxon>Nitrincola</taxon>
    </lineage>
</organism>
<dbReference type="InterPro" id="IPR050266">
    <property type="entry name" value="AB_hydrolase_sf"/>
</dbReference>
<evidence type="ECO:0000259" key="2">
    <source>
        <dbReference type="Pfam" id="PF12697"/>
    </source>
</evidence>
<feature type="chain" id="PRO_5023895503" evidence="1">
    <location>
        <begin position="20"/>
        <end position="298"/>
    </location>
</feature>
<accession>A0A5J6LA47</accession>
<feature type="signal peptide" evidence="1">
    <location>
        <begin position="1"/>
        <end position="19"/>
    </location>
</feature>
<keyword evidence="4" id="KW-1185">Reference proteome</keyword>
<proteinExistence type="predicted"/>
<dbReference type="SUPFAM" id="SSF53474">
    <property type="entry name" value="alpha/beta-Hydrolases"/>
    <property type="match status" value="1"/>
</dbReference>
<dbReference type="AlphaFoldDB" id="A0A5J6LA47"/>
<dbReference type="KEGG" id="nik:F5I99_02140"/>
<gene>
    <name evidence="3" type="ORF">F5I99_02140</name>
</gene>
<dbReference type="PANTHER" id="PTHR43798">
    <property type="entry name" value="MONOACYLGLYCEROL LIPASE"/>
    <property type="match status" value="1"/>
</dbReference>
<protein>
    <submittedName>
        <fullName evidence="3">Alpha/beta hydrolase</fullName>
    </submittedName>
</protein>
<dbReference type="Pfam" id="PF12697">
    <property type="entry name" value="Abhydrolase_6"/>
    <property type="match status" value="1"/>
</dbReference>
<feature type="domain" description="AB hydrolase-1" evidence="2">
    <location>
        <begin position="39"/>
        <end position="280"/>
    </location>
</feature>
<dbReference type="GO" id="GO:0016020">
    <property type="term" value="C:membrane"/>
    <property type="evidence" value="ECO:0007669"/>
    <property type="project" value="TreeGrafter"/>
</dbReference>
<sequence length="298" mass="32943">MIKRVVCLWILLLFSSGSAASDFDSTYVSVTVVGSGDDVILVNGLASSPEVWSETVDQLQSRYRVHLFSIKGFAGTQAASSTPEVYLEALRDEILNYIQYAELDSPVLIGHSMGGLVSLMVASASSDTISKIIVVDVLPFYSLLFNTEATSAQVAPFALGLEKQLLAMSDVQYEVHARKAANIMVKSPEWIETIVHWANTTDRAVNAQLVREVMTYDGRALLDRISAPIHVIYAYDQSMPITAEQLASLYQAAYSRAETVELIQIDDAYHFIMWDQPEGFHECLANVLLDGQCYDLQN</sequence>
<dbReference type="InterPro" id="IPR029058">
    <property type="entry name" value="AB_hydrolase_fold"/>
</dbReference>
<dbReference type="Gene3D" id="3.40.50.1820">
    <property type="entry name" value="alpha/beta hydrolase"/>
    <property type="match status" value="1"/>
</dbReference>
<dbReference type="EMBL" id="CP044222">
    <property type="protein sequence ID" value="QEW05387.1"/>
    <property type="molecule type" value="Genomic_DNA"/>
</dbReference>
<dbReference type="InterPro" id="IPR000073">
    <property type="entry name" value="AB_hydrolase_1"/>
</dbReference>
<dbReference type="Proteomes" id="UP000325606">
    <property type="component" value="Chromosome"/>
</dbReference>
<evidence type="ECO:0000313" key="4">
    <source>
        <dbReference type="Proteomes" id="UP000325606"/>
    </source>
</evidence>
<dbReference type="RefSeq" id="WP_151053432.1">
    <property type="nucleotide sequence ID" value="NZ_CP044222.1"/>
</dbReference>
<dbReference type="GO" id="GO:0016787">
    <property type="term" value="F:hydrolase activity"/>
    <property type="evidence" value="ECO:0007669"/>
    <property type="project" value="UniProtKB-KW"/>
</dbReference>
<name>A0A5J6LA47_9GAMM</name>
<keyword evidence="3" id="KW-0378">Hydrolase</keyword>
<reference evidence="3 4" key="1">
    <citation type="submission" date="2019-09" db="EMBL/GenBank/DDBJ databases">
        <title>Nitrincola iocasae sp. nov., a bacterium isolated from the sediment collected at a cold seep field in South China Sea.</title>
        <authorList>
            <person name="Zhang H."/>
            <person name="Wang H."/>
            <person name="Li C."/>
        </authorList>
    </citation>
    <scope>NUCLEOTIDE SEQUENCE [LARGE SCALE GENOMIC DNA]</scope>
    <source>
        <strain evidence="3 4">KXZD1103</strain>
    </source>
</reference>
<keyword evidence="1" id="KW-0732">Signal</keyword>
<evidence type="ECO:0000313" key="3">
    <source>
        <dbReference type="EMBL" id="QEW05387.1"/>
    </source>
</evidence>